<dbReference type="Gene3D" id="3.20.20.70">
    <property type="entry name" value="Aldolase class I"/>
    <property type="match status" value="1"/>
</dbReference>
<evidence type="ECO:0000256" key="13">
    <source>
        <dbReference type="ARBA" id="ARBA00023239"/>
    </source>
</evidence>
<evidence type="ECO:0000256" key="10">
    <source>
        <dbReference type="ARBA" id="ARBA00022822"/>
    </source>
</evidence>
<dbReference type="UniPathway" id="UPA00035">
    <property type="reaction ID" value="UER00041"/>
</dbReference>
<evidence type="ECO:0000256" key="17">
    <source>
        <dbReference type="HAMAP-Rule" id="MF_00211"/>
    </source>
</evidence>
<feature type="binding site" evidence="17">
    <location>
        <begin position="91"/>
        <end position="94"/>
    </location>
    <ligand>
        <name>5-phospho-alpha-D-ribose 1-diphosphate</name>
        <dbReference type="ChEBI" id="CHEBI:58017"/>
    </ligand>
</feature>
<organism evidence="20 21">
    <name type="scientific">Solemya elarraichensis gill symbiont</name>
    <dbReference type="NCBI Taxonomy" id="1918949"/>
    <lineage>
        <taxon>Bacteria</taxon>
        <taxon>Pseudomonadati</taxon>
        <taxon>Pseudomonadota</taxon>
        <taxon>Gammaproteobacteria</taxon>
        <taxon>sulfur-oxidizing symbionts</taxon>
    </lineage>
</organism>
<dbReference type="HAMAP" id="MF_00211">
    <property type="entry name" value="TrpD"/>
    <property type="match status" value="1"/>
</dbReference>
<dbReference type="NCBIfam" id="NF001373">
    <property type="entry name" value="PRK00278.1-6"/>
    <property type="match status" value="1"/>
</dbReference>
<comment type="similarity">
    <text evidence="17">Belongs to the anthranilate phosphoribosyltransferase family.</text>
</comment>
<feature type="binding site" evidence="17">
    <location>
        <position position="121"/>
    </location>
    <ligand>
        <name>5-phospho-alpha-D-ribose 1-diphosphate</name>
        <dbReference type="ChEBI" id="CHEBI:58017"/>
    </ligand>
</feature>
<keyword evidence="13 16" id="KW-0456">Lyase</keyword>
<evidence type="ECO:0000256" key="4">
    <source>
        <dbReference type="ARBA" id="ARBA00011738"/>
    </source>
</evidence>
<comment type="pathway">
    <text evidence="3 17">Amino-acid biosynthesis; L-tryptophan biosynthesis; L-tryptophan from chorismate: step 2/5.</text>
</comment>
<dbReference type="InterPro" id="IPR017459">
    <property type="entry name" value="Glycosyl_Trfase_fam3_N_dom"/>
</dbReference>
<comment type="function">
    <text evidence="17">Catalyzes the transfer of the phosphoribosyl group of 5-phosphorylribose-1-pyrophosphate (PRPP) to anthranilate to yield N-(5'-phosphoribosyl)-anthranilate (PRA).</text>
</comment>
<comment type="similarity">
    <text evidence="15">In the C-terminal section; belongs to the anthranilate phosphoribosyltransferase family.</text>
</comment>
<dbReference type="InterPro" id="IPR035902">
    <property type="entry name" value="Nuc_phospho_transferase"/>
</dbReference>
<evidence type="ECO:0000256" key="2">
    <source>
        <dbReference type="ARBA" id="ARBA00004696"/>
    </source>
</evidence>
<feature type="domain" description="Indole-3-glycerol phosphate synthase" evidence="18">
    <location>
        <begin position="299"/>
        <end position="548"/>
    </location>
</feature>
<dbReference type="Gene3D" id="3.40.1030.10">
    <property type="entry name" value="Nucleoside phosphorylase/phosphoribosyltransferase catalytic domain"/>
    <property type="match status" value="1"/>
</dbReference>
<feature type="binding site" evidence="17">
    <location>
        <position position="112"/>
    </location>
    <ligand>
        <name>anthranilate</name>
        <dbReference type="ChEBI" id="CHEBI:16567"/>
        <label>1</label>
    </ligand>
</feature>
<feature type="binding site" evidence="17">
    <location>
        <position position="81"/>
    </location>
    <ligand>
        <name>5-phospho-alpha-D-ribose 1-diphosphate</name>
        <dbReference type="ChEBI" id="CHEBI:58017"/>
    </ligand>
</feature>
<dbReference type="InterPro" id="IPR001468">
    <property type="entry name" value="Indole-3-GlycerolPSynthase_CS"/>
</dbReference>
<dbReference type="PANTHER" id="PTHR43285:SF2">
    <property type="entry name" value="ANTHRANILATE PHOSPHORIBOSYLTRANSFERASE"/>
    <property type="match status" value="1"/>
</dbReference>
<dbReference type="RefSeq" id="WP_078476020.1">
    <property type="nucleotide sequence ID" value="NZ_MPRK01000007.1"/>
</dbReference>
<feature type="binding site" evidence="17">
    <location>
        <position position="227"/>
    </location>
    <ligand>
        <name>Mg(2+)</name>
        <dbReference type="ChEBI" id="CHEBI:18420"/>
        <label>1</label>
    </ligand>
</feature>
<keyword evidence="11 17" id="KW-0460">Magnesium</keyword>
<dbReference type="InterPro" id="IPR036320">
    <property type="entry name" value="Glycosyl_Trfase_fam3_N_dom_sf"/>
</dbReference>
<keyword evidence="5 16" id="KW-0028">Amino-acid biosynthesis</keyword>
<comment type="caution">
    <text evidence="17">Lacks conserved residue(s) required for the propagation of feature annotation.</text>
</comment>
<feature type="binding site" evidence="17">
    <location>
        <position position="81"/>
    </location>
    <ligand>
        <name>anthranilate</name>
        <dbReference type="ChEBI" id="CHEBI:16567"/>
        <label>1</label>
    </ligand>
</feature>
<dbReference type="FunFam" id="3.20.20.70:FF:000024">
    <property type="entry name" value="Indole-3-glycerol phosphate synthase"/>
    <property type="match status" value="1"/>
</dbReference>
<dbReference type="GO" id="GO:0000162">
    <property type="term" value="P:L-tryptophan biosynthetic process"/>
    <property type="evidence" value="ECO:0007669"/>
    <property type="project" value="UniProtKB-UniRule"/>
</dbReference>
<dbReference type="NCBIfam" id="TIGR01245">
    <property type="entry name" value="trpD"/>
    <property type="match status" value="1"/>
</dbReference>
<dbReference type="GO" id="GO:0000287">
    <property type="term" value="F:magnesium ion binding"/>
    <property type="evidence" value="ECO:0007669"/>
    <property type="project" value="UniProtKB-UniRule"/>
</dbReference>
<keyword evidence="8 17" id="KW-0479">Metal-binding</keyword>
<dbReference type="InterPro" id="IPR011060">
    <property type="entry name" value="RibuloseP-bd_barrel"/>
</dbReference>
<evidence type="ECO:0000256" key="11">
    <source>
        <dbReference type="ARBA" id="ARBA00022842"/>
    </source>
</evidence>
<dbReference type="NCBIfam" id="NF001377">
    <property type="entry name" value="PRK00278.2-4"/>
    <property type="match status" value="1"/>
</dbReference>
<dbReference type="EC" id="4.1.1.48" evidence="16"/>
<dbReference type="SUPFAM" id="SSF51366">
    <property type="entry name" value="Ribulose-phoshate binding barrel"/>
    <property type="match status" value="1"/>
</dbReference>
<dbReference type="EC" id="2.4.2.18" evidence="17"/>
<dbReference type="InterPro" id="IPR005940">
    <property type="entry name" value="Anthranilate_Pribosyl_Tfrase"/>
</dbReference>
<dbReference type="Gene3D" id="1.20.970.10">
    <property type="entry name" value="Transferase, Pyrimidine Nucleoside Phosphorylase, Chain C"/>
    <property type="match status" value="1"/>
</dbReference>
<comment type="similarity">
    <text evidence="16">Belongs to the TrpC family.</text>
</comment>
<feature type="binding site" evidence="17">
    <location>
        <position position="167"/>
    </location>
    <ligand>
        <name>anthranilate</name>
        <dbReference type="ChEBI" id="CHEBI:16567"/>
        <label>2</label>
    </ligand>
</feature>
<dbReference type="OrthoDB" id="9806430at2"/>
<comment type="catalytic activity">
    <reaction evidence="14 17">
        <text>N-(5-phospho-beta-D-ribosyl)anthranilate + diphosphate = 5-phospho-alpha-D-ribose 1-diphosphate + anthranilate</text>
        <dbReference type="Rhea" id="RHEA:11768"/>
        <dbReference type="ChEBI" id="CHEBI:16567"/>
        <dbReference type="ChEBI" id="CHEBI:18277"/>
        <dbReference type="ChEBI" id="CHEBI:33019"/>
        <dbReference type="ChEBI" id="CHEBI:58017"/>
        <dbReference type="EC" id="2.4.2.18"/>
    </reaction>
</comment>
<feature type="binding site" evidence="17">
    <location>
        <position position="226"/>
    </location>
    <ligand>
        <name>Mg(2+)</name>
        <dbReference type="ChEBI" id="CHEBI:18420"/>
        <label>2</label>
    </ligand>
</feature>
<evidence type="ECO:0000256" key="15">
    <source>
        <dbReference type="ARBA" id="ARBA00061188"/>
    </source>
</evidence>
<dbReference type="FunFam" id="1.20.970.10:FF:000006">
    <property type="entry name" value="Anthranilate phosphoribosyltransferase"/>
    <property type="match status" value="1"/>
</dbReference>
<gene>
    <name evidence="17" type="primary">trpD</name>
    <name evidence="16" type="synonym">trpC</name>
    <name evidence="20" type="ORF">BOW52_01025</name>
</gene>
<evidence type="ECO:0000256" key="16">
    <source>
        <dbReference type="HAMAP-Rule" id="MF_00134"/>
    </source>
</evidence>
<dbReference type="PANTHER" id="PTHR43285">
    <property type="entry name" value="ANTHRANILATE PHOSPHORIBOSYLTRANSFERASE"/>
    <property type="match status" value="1"/>
</dbReference>
<protein>
    <recommendedName>
        <fullName evidence="16 17">Multifunctional fusion protein</fullName>
    </recommendedName>
    <domain>
        <recommendedName>
            <fullName evidence="16">Indole-3-glycerol phosphate synthase</fullName>
            <shortName evidence="16">IGPS</shortName>
            <ecNumber evidence="16">4.1.1.48</ecNumber>
        </recommendedName>
    </domain>
    <domain>
        <recommendedName>
            <fullName evidence="17">Anthranilate phosphoribosyltransferase</fullName>
            <ecNumber evidence="17">2.4.2.18</ecNumber>
        </recommendedName>
    </domain>
</protein>
<dbReference type="HAMAP" id="MF_00134_B">
    <property type="entry name" value="IGPS_B"/>
    <property type="match status" value="1"/>
</dbReference>
<feature type="binding site" evidence="17">
    <location>
        <begin position="84"/>
        <end position="85"/>
    </location>
    <ligand>
        <name>5-phospho-alpha-D-ribose 1-diphosphate</name>
        <dbReference type="ChEBI" id="CHEBI:58017"/>
    </ligand>
</feature>
<evidence type="ECO:0000313" key="20">
    <source>
        <dbReference type="EMBL" id="OOZ42927.1"/>
    </source>
</evidence>
<proteinExistence type="inferred from homology"/>
<dbReference type="PROSITE" id="PS00614">
    <property type="entry name" value="IGPS"/>
    <property type="match status" value="1"/>
</dbReference>
<evidence type="ECO:0000313" key="21">
    <source>
        <dbReference type="Proteomes" id="UP000190198"/>
    </source>
</evidence>
<dbReference type="AlphaFoldDB" id="A0A1T2LCT9"/>
<dbReference type="HAMAP" id="MF_00134_A">
    <property type="entry name" value="IGPS_A"/>
    <property type="match status" value="1"/>
</dbReference>
<dbReference type="Proteomes" id="UP000190198">
    <property type="component" value="Unassembled WGS sequence"/>
</dbReference>
<dbReference type="EMBL" id="MPRK01000007">
    <property type="protein sequence ID" value="OOZ42927.1"/>
    <property type="molecule type" value="Genomic_DNA"/>
</dbReference>
<dbReference type="SUPFAM" id="SSF52418">
    <property type="entry name" value="Nucleoside phosphorylase/phosphoribosyltransferase catalytic domain"/>
    <property type="match status" value="1"/>
</dbReference>
<accession>A0A1T2LCT9</accession>
<comment type="cofactor">
    <cofactor evidence="17">
        <name>Mg(2+)</name>
        <dbReference type="ChEBI" id="CHEBI:18420"/>
    </cofactor>
    <text evidence="17">Binds 2 magnesium ions per monomer.</text>
</comment>
<comment type="catalytic activity">
    <reaction evidence="1 16">
        <text>1-(2-carboxyphenylamino)-1-deoxy-D-ribulose 5-phosphate + H(+) = (1S,2R)-1-C-(indol-3-yl)glycerol 3-phosphate + CO2 + H2O</text>
        <dbReference type="Rhea" id="RHEA:23476"/>
        <dbReference type="ChEBI" id="CHEBI:15377"/>
        <dbReference type="ChEBI" id="CHEBI:15378"/>
        <dbReference type="ChEBI" id="CHEBI:16526"/>
        <dbReference type="ChEBI" id="CHEBI:58613"/>
        <dbReference type="ChEBI" id="CHEBI:58866"/>
        <dbReference type="EC" id="4.1.1.48"/>
    </reaction>
</comment>
<feature type="binding site" evidence="17">
    <location>
        <position position="227"/>
    </location>
    <ligand>
        <name>Mg(2+)</name>
        <dbReference type="ChEBI" id="CHEBI:18420"/>
        <label>2</label>
    </ligand>
</feature>
<evidence type="ECO:0000259" key="18">
    <source>
        <dbReference type="Pfam" id="PF00218"/>
    </source>
</evidence>
<dbReference type="FunFam" id="3.40.1030.10:FF:000002">
    <property type="entry name" value="Anthranilate phosphoribosyltransferase"/>
    <property type="match status" value="1"/>
</dbReference>
<dbReference type="GO" id="GO:0004425">
    <property type="term" value="F:indole-3-glycerol-phosphate synthase activity"/>
    <property type="evidence" value="ECO:0007669"/>
    <property type="project" value="UniProtKB-UniRule"/>
</dbReference>
<evidence type="ECO:0000256" key="14">
    <source>
        <dbReference type="ARBA" id="ARBA00052328"/>
    </source>
</evidence>
<dbReference type="GO" id="GO:0004048">
    <property type="term" value="F:anthranilate phosphoribosyltransferase activity"/>
    <property type="evidence" value="ECO:0007669"/>
    <property type="project" value="UniProtKB-UniRule"/>
</dbReference>
<keyword evidence="21" id="KW-1185">Reference proteome</keyword>
<dbReference type="NCBIfam" id="NF001370">
    <property type="entry name" value="PRK00278.1-2"/>
    <property type="match status" value="1"/>
</dbReference>
<keyword evidence="12 16" id="KW-0057">Aromatic amino acid biosynthesis</keyword>
<keyword evidence="7 17" id="KW-0808">Transferase</keyword>
<dbReference type="SUPFAM" id="SSF47648">
    <property type="entry name" value="Nucleoside phosphorylase/phosphoribosyltransferase N-terminal domain"/>
    <property type="match status" value="1"/>
</dbReference>
<evidence type="ECO:0000256" key="3">
    <source>
        <dbReference type="ARBA" id="ARBA00004907"/>
    </source>
</evidence>
<feature type="domain" description="Glycosyl transferase family 3 N-terminal" evidence="19">
    <location>
        <begin position="5"/>
        <end position="66"/>
    </location>
</feature>
<name>A0A1T2LCT9_9GAMM</name>
<sequence>MSIQNAINQVISHADLSAEEMVEVMHTIMTGGATPAQIGAFLIGLRMKGETVTEIAAAASVMRELAQRVDVEAQNLVDTCGTGGDSSGTFNISTAGAFVAAAAGARVAKHGNRSISSKSGSADVLEAAGVRLDLNPEQVRRCLDEVGIGFMFAPAHHSAMKHVIGPRREIGARTVFNVLGPLTNPAGAPNQVLGVFSKDLLEPMAEVLHKLGSRHVLVVHARDGLDEISIAAETDVAELKDGQIRHFSVSPEMFGLKRNSLDTLKAEDAQQSLAIIRSVLEDSAGPARDIVCINAGEARKLEEITERIAVVDMDAIIEKAKEAEVPRGFTRAIEEKINAGKAGVIAEIKKASPSKGVLREDFNPAEIARSYEWGGAACLSILTDKDFFQGSEEYLVEASAACSLPVIRKDFIIDPYQVYEARAIGADCILLIAACLEDQQMRNLNTLAHQLGMDVLIEVHDAEELERALPLNNRLIGINNRNLRTFDVSLQTTIDLLEMIPDDRIVVTESGIHSREDVKLMRDNSINAFLVGEAFMRTPNPGKTLAELFS</sequence>
<comment type="subunit">
    <text evidence="4 17">Homodimer.</text>
</comment>
<keyword evidence="10 16" id="KW-0822">Tryptophan biosynthesis</keyword>
<evidence type="ECO:0000256" key="12">
    <source>
        <dbReference type="ARBA" id="ARBA00023141"/>
    </source>
</evidence>
<dbReference type="GO" id="GO:0005829">
    <property type="term" value="C:cytosol"/>
    <property type="evidence" value="ECO:0007669"/>
    <property type="project" value="TreeGrafter"/>
</dbReference>
<evidence type="ECO:0000256" key="7">
    <source>
        <dbReference type="ARBA" id="ARBA00022679"/>
    </source>
</evidence>
<feature type="binding site" evidence="17">
    <location>
        <begin position="109"/>
        <end position="117"/>
    </location>
    <ligand>
        <name>5-phospho-alpha-D-ribose 1-diphosphate</name>
        <dbReference type="ChEBI" id="CHEBI:58017"/>
    </ligand>
</feature>
<feature type="binding site" evidence="17">
    <location>
        <position position="93"/>
    </location>
    <ligand>
        <name>Mg(2+)</name>
        <dbReference type="ChEBI" id="CHEBI:18420"/>
        <label>1</label>
    </ligand>
</feature>
<feature type="binding site" evidence="17">
    <location>
        <position position="89"/>
    </location>
    <ligand>
        <name>5-phospho-alpha-D-ribose 1-diphosphate</name>
        <dbReference type="ChEBI" id="CHEBI:58017"/>
    </ligand>
</feature>
<evidence type="ECO:0000256" key="9">
    <source>
        <dbReference type="ARBA" id="ARBA00022793"/>
    </source>
</evidence>
<evidence type="ECO:0000256" key="1">
    <source>
        <dbReference type="ARBA" id="ARBA00001633"/>
    </source>
</evidence>
<keyword evidence="9 16" id="KW-0210">Decarboxylase</keyword>
<reference evidence="20 21" key="1">
    <citation type="submission" date="2016-11" db="EMBL/GenBank/DDBJ databases">
        <title>Mixed transmission modes and dynamic genome evolution in an obligate animal-bacterial symbiosis.</title>
        <authorList>
            <person name="Russell S.L."/>
            <person name="Corbett-Detig R.B."/>
            <person name="Cavanaugh C.M."/>
        </authorList>
    </citation>
    <scope>NUCLEOTIDE SEQUENCE [LARGE SCALE GENOMIC DNA]</scope>
    <source>
        <strain evidence="20">Sp-SM6</strain>
    </source>
</reference>
<dbReference type="Pfam" id="PF02885">
    <property type="entry name" value="Glycos_trans_3N"/>
    <property type="match status" value="1"/>
</dbReference>
<comment type="pathway">
    <text evidence="2 16">Amino-acid biosynthesis; L-tryptophan biosynthesis; L-tryptophan from chorismate: step 4/5.</text>
</comment>
<evidence type="ECO:0000256" key="6">
    <source>
        <dbReference type="ARBA" id="ARBA00022676"/>
    </source>
</evidence>
<evidence type="ECO:0000256" key="8">
    <source>
        <dbReference type="ARBA" id="ARBA00022723"/>
    </source>
</evidence>
<evidence type="ECO:0000256" key="5">
    <source>
        <dbReference type="ARBA" id="ARBA00022605"/>
    </source>
</evidence>
<keyword evidence="6 17" id="KW-0328">Glycosyltransferase</keyword>
<comment type="caution">
    <text evidence="20">The sequence shown here is derived from an EMBL/GenBank/DDBJ whole genome shotgun (WGS) entry which is preliminary data.</text>
</comment>
<dbReference type="InterPro" id="IPR013798">
    <property type="entry name" value="Indole-3-glycerol_P_synth_dom"/>
</dbReference>
<evidence type="ECO:0000259" key="19">
    <source>
        <dbReference type="Pfam" id="PF02885"/>
    </source>
</evidence>
<dbReference type="CDD" id="cd00331">
    <property type="entry name" value="IGPS"/>
    <property type="match status" value="1"/>
</dbReference>
<dbReference type="InterPro" id="IPR013785">
    <property type="entry name" value="Aldolase_TIM"/>
</dbReference>
<dbReference type="Pfam" id="PF00218">
    <property type="entry name" value="IGPS"/>
    <property type="match status" value="1"/>
</dbReference>